<keyword evidence="7" id="KW-0408">Iron</keyword>
<dbReference type="EMBL" id="VJOY01000001">
    <property type="protein sequence ID" value="TRX76597.1"/>
    <property type="molecule type" value="Genomic_DNA"/>
</dbReference>
<keyword evidence="17" id="KW-1185">Reference proteome</keyword>
<dbReference type="SUPFAM" id="SSF56935">
    <property type="entry name" value="Porins"/>
    <property type="match status" value="1"/>
</dbReference>
<comment type="subcellular location">
    <subcellularLocation>
        <location evidence="1 12">Cell outer membrane</location>
        <topology evidence="1 12">Multi-pass membrane protein</topology>
    </subcellularLocation>
</comment>
<evidence type="ECO:0000256" key="6">
    <source>
        <dbReference type="ARBA" id="ARBA00022729"/>
    </source>
</evidence>
<evidence type="ECO:0000259" key="14">
    <source>
        <dbReference type="Pfam" id="PF00593"/>
    </source>
</evidence>
<comment type="caution">
    <text evidence="16">The sequence shown here is derived from an EMBL/GenBank/DDBJ whole genome shotgun (WGS) entry which is preliminary data.</text>
</comment>
<dbReference type="InterPro" id="IPR012910">
    <property type="entry name" value="Plug_dom"/>
</dbReference>
<keyword evidence="6" id="KW-0732">Signal</keyword>
<name>A0A553H4B7_9PSED</name>
<protein>
    <submittedName>
        <fullName evidence="16">TonB-dependent receptor</fullName>
    </submittedName>
</protein>
<evidence type="ECO:0000256" key="9">
    <source>
        <dbReference type="ARBA" id="ARBA00023077"/>
    </source>
</evidence>
<keyword evidence="3 12" id="KW-1134">Transmembrane beta strand</keyword>
<keyword evidence="2 12" id="KW-0813">Transport</keyword>
<keyword evidence="11 12" id="KW-0998">Cell outer membrane</keyword>
<dbReference type="OrthoDB" id="15609at2"/>
<evidence type="ECO:0000259" key="15">
    <source>
        <dbReference type="Pfam" id="PF07715"/>
    </source>
</evidence>
<dbReference type="PROSITE" id="PS52016">
    <property type="entry name" value="TONB_DEPENDENT_REC_3"/>
    <property type="match status" value="1"/>
</dbReference>
<evidence type="ECO:0000256" key="3">
    <source>
        <dbReference type="ARBA" id="ARBA00022452"/>
    </source>
</evidence>
<keyword evidence="16" id="KW-0675">Receptor</keyword>
<comment type="similarity">
    <text evidence="12 13">Belongs to the TonB-dependent receptor family.</text>
</comment>
<evidence type="ECO:0000313" key="16">
    <source>
        <dbReference type="EMBL" id="TRX76597.1"/>
    </source>
</evidence>
<dbReference type="Gene3D" id="2.40.170.20">
    <property type="entry name" value="TonB-dependent receptor, beta-barrel domain"/>
    <property type="match status" value="1"/>
</dbReference>
<evidence type="ECO:0000256" key="11">
    <source>
        <dbReference type="ARBA" id="ARBA00023237"/>
    </source>
</evidence>
<sequence>MKPHFEFTKIHVAIALSSSLLIHTNGVRADTKETAPTLDTVVVQGRSSDTDGADVGDAHKESAAVSKGTLTKAQLEKFVGLDSAVTGALKYLPGVHASGGDNSGITEGALNIRGFSQDQLGFTRDGVPLNDPQFLTPHADFMGDPENYASVSVLYGSSSINAPTLTASGGSVQIRSVAPTREAGALLKQNVGSDDLLRTFARVNTGEYDGFSAWFSASRTTGELWDDSDGELSSNRYEGNLQYEWGNGNRINAIFSSFLMRTNSYKHPTLAEYRASDYDSGYAQAVFPTQGGTQGVADRTIPGESAAASRADFKIQTYALNGLFNLGDNLQLKIDPYFVRVTDGTAAVAVVPVSELNTGSDLNGDGDTLDPMVTGALSVYPTQYRIGSSNSLDVIVNDAHTLQFGLWTDYTHADNRMAVIPIKGNGKPASIDGSHPLRDARGNPVYFTDQKNEITTQKLWAQDTWDIAPDLTLVGGLAWQHTELKGGDRLSGFRDSVDYQRVLPSLSLSYQFDPRQQLYYNTTSNIRVPAVASVYGHRDGNDKQKPELTWNQEVGWRYASDDLLLSAALFYDRFKDRQAAFEEVTGVTSYFNAGDVTTKGLELAINGLLPGHFTYFGTWTYLRSTQDDDYRAGGATLDTAGNQLYDAPRHLLSAGIGYDDQTFYANLLGRHTGAFYGDLANDERIGGYTLFDANLGYRLKGLSPALKQATLTLNLNNIFDKQYLAGVNSGAVSANPDDGDFYSAPKYHRGAPRSLVAGIAVEF</sequence>
<evidence type="ECO:0000256" key="4">
    <source>
        <dbReference type="ARBA" id="ARBA00022496"/>
    </source>
</evidence>
<gene>
    <name evidence="16" type="ORF">FM069_00820</name>
</gene>
<keyword evidence="10 12" id="KW-0472">Membrane</keyword>
<evidence type="ECO:0000256" key="5">
    <source>
        <dbReference type="ARBA" id="ARBA00022692"/>
    </source>
</evidence>
<proteinExistence type="inferred from homology"/>
<dbReference type="Gene3D" id="2.170.130.10">
    <property type="entry name" value="TonB-dependent receptor, plug domain"/>
    <property type="match status" value="1"/>
</dbReference>
<evidence type="ECO:0000256" key="8">
    <source>
        <dbReference type="ARBA" id="ARBA00023065"/>
    </source>
</evidence>
<dbReference type="InterPro" id="IPR037066">
    <property type="entry name" value="Plug_dom_sf"/>
</dbReference>
<dbReference type="Pfam" id="PF07715">
    <property type="entry name" value="Plug"/>
    <property type="match status" value="1"/>
</dbReference>
<dbReference type="GO" id="GO:0015344">
    <property type="term" value="F:siderophore uptake transmembrane transporter activity"/>
    <property type="evidence" value="ECO:0007669"/>
    <property type="project" value="TreeGrafter"/>
</dbReference>
<dbReference type="CDD" id="cd01347">
    <property type="entry name" value="ligand_gated_channel"/>
    <property type="match status" value="1"/>
</dbReference>
<evidence type="ECO:0000256" key="12">
    <source>
        <dbReference type="PROSITE-ProRule" id="PRU01360"/>
    </source>
</evidence>
<evidence type="ECO:0000256" key="7">
    <source>
        <dbReference type="ARBA" id="ARBA00023004"/>
    </source>
</evidence>
<keyword evidence="8" id="KW-0406">Ion transport</keyword>
<keyword evidence="9 13" id="KW-0798">TonB box</keyword>
<organism evidence="16 17">
    <name type="scientific">Pseudomonas mangiferae</name>
    <dbReference type="NCBI Taxonomy" id="2593654"/>
    <lineage>
        <taxon>Bacteria</taxon>
        <taxon>Pseudomonadati</taxon>
        <taxon>Pseudomonadota</taxon>
        <taxon>Gammaproteobacteria</taxon>
        <taxon>Pseudomonadales</taxon>
        <taxon>Pseudomonadaceae</taxon>
        <taxon>Pseudomonas</taxon>
    </lineage>
</organism>
<evidence type="ECO:0000256" key="1">
    <source>
        <dbReference type="ARBA" id="ARBA00004571"/>
    </source>
</evidence>
<dbReference type="InterPro" id="IPR000531">
    <property type="entry name" value="Beta-barrel_TonB"/>
</dbReference>
<dbReference type="Proteomes" id="UP000315235">
    <property type="component" value="Unassembled WGS sequence"/>
</dbReference>
<evidence type="ECO:0000256" key="2">
    <source>
        <dbReference type="ARBA" id="ARBA00022448"/>
    </source>
</evidence>
<evidence type="ECO:0000256" key="13">
    <source>
        <dbReference type="RuleBase" id="RU003357"/>
    </source>
</evidence>
<dbReference type="GO" id="GO:0009279">
    <property type="term" value="C:cell outer membrane"/>
    <property type="evidence" value="ECO:0007669"/>
    <property type="project" value="UniProtKB-SubCell"/>
</dbReference>
<dbReference type="PANTHER" id="PTHR32552">
    <property type="entry name" value="FERRICHROME IRON RECEPTOR-RELATED"/>
    <property type="match status" value="1"/>
</dbReference>
<feature type="domain" description="TonB-dependent receptor plug" evidence="15">
    <location>
        <begin position="61"/>
        <end position="161"/>
    </location>
</feature>
<dbReference type="AlphaFoldDB" id="A0A553H4B7"/>
<evidence type="ECO:0000313" key="17">
    <source>
        <dbReference type="Proteomes" id="UP000315235"/>
    </source>
</evidence>
<evidence type="ECO:0000256" key="10">
    <source>
        <dbReference type="ARBA" id="ARBA00023136"/>
    </source>
</evidence>
<dbReference type="PANTHER" id="PTHR32552:SF89">
    <property type="entry name" value="CATECHOLATE SIDEROPHORE RECEPTOR FIU"/>
    <property type="match status" value="1"/>
</dbReference>
<keyword evidence="4" id="KW-0410">Iron transport</keyword>
<dbReference type="InterPro" id="IPR039426">
    <property type="entry name" value="TonB-dep_rcpt-like"/>
</dbReference>
<reference evidence="16 17" key="1">
    <citation type="submission" date="2019-07" db="EMBL/GenBank/DDBJ databases">
        <title>Pseudomonas mangiferae sp. nov., isolated from bark of mango tree in Thailand.</title>
        <authorList>
            <person name="Srisuk N."/>
            <person name="Anurat P."/>
        </authorList>
    </citation>
    <scope>NUCLEOTIDE SEQUENCE [LARGE SCALE GENOMIC DNA]</scope>
    <source>
        <strain evidence="16 17">DMKU_BBB3-04</strain>
    </source>
</reference>
<dbReference type="Pfam" id="PF00593">
    <property type="entry name" value="TonB_dep_Rec_b-barrel"/>
    <property type="match status" value="1"/>
</dbReference>
<accession>A0A553H4B7</accession>
<keyword evidence="5 12" id="KW-0812">Transmembrane</keyword>
<dbReference type="InterPro" id="IPR036942">
    <property type="entry name" value="Beta-barrel_TonB_sf"/>
</dbReference>
<feature type="domain" description="TonB-dependent receptor-like beta-barrel" evidence="14">
    <location>
        <begin position="266"/>
        <end position="718"/>
    </location>
</feature>